<feature type="compositionally biased region" description="Polar residues" evidence="2">
    <location>
        <begin position="86"/>
        <end position="95"/>
    </location>
</feature>
<proteinExistence type="inferred from homology"/>
<evidence type="ECO:0000313" key="5">
    <source>
        <dbReference type="Proteomes" id="UP001359559"/>
    </source>
</evidence>
<keyword evidence="3" id="KW-0472">Membrane</keyword>
<feature type="region of interest" description="Disordered" evidence="2">
    <location>
        <begin position="172"/>
        <end position="220"/>
    </location>
</feature>
<dbReference type="EMBL" id="JAYKXN010000008">
    <property type="protein sequence ID" value="KAK7263618.1"/>
    <property type="molecule type" value="Genomic_DNA"/>
</dbReference>
<evidence type="ECO:0000256" key="3">
    <source>
        <dbReference type="SAM" id="Phobius"/>
    </source>
</evidence>
<keyword evidence="5" id="KW-1185">Reference proteome</keyword>
<dbReference type="Proteomes" id="UP001359559">
    <property type="component" value="Unassembled WGS sequence"/>
</dbReference>
<comment type="similarity">
    <text evidence="1">Belongs to the QWRF family.</text>
</comment>
<sequence>MKTDSNDSFSTHSPKPRTRQVNSRFMSPIFTGPPEPGSASPTTTPSPVLRRWPSSAKKTPVTLADHIGIERLHPHNHQNQNQNQQLKPTKSTGSVFASLRKQRSCREISSNNNGSEENELPIIGRSMRYSFPTKSSSSSSAKKPSSQPQSQSFIVPGRHSLDENALNGISDFSKNSIDSESDNTSFNSLPRSWSSRKLGREVPSKYRAPRKPSDSDVSTSDESWVMKKLIGQKAIKRANSLIGFMSSKSQWALSPGRSGSPPRVPLEGKEKTVSFSRLRPQNKGVGEKILSMGLDLFRSKKCSTSVVGIGNFEAVHELRVLENRLMQWRFVNAKALAVNDTLCHQAESNLIYAWDGLAKLKHSVMQKKIELEREKLQMKLYFVLHSQMKLLETWGSMERQYLAAITVMKESLHSVVCKVPLLEGAKVDIQLASLTQQDASDLTASIKSMLSTFIPSACKTAELLSELAEVVAQEKLLLQEFHDLFETMCILECARVSSFCYCLAISTCCYCFLVLARKLLILLEM</sequence>
<feature type="compositionally biased region" description="Polar residues" evidence="2">
    <location>
        <begin position="1"/>
        <end position="25"/>
    </location>
</feature>
<dbReference type="PANTHER" id="PTHR31807">
    <property type="entry name" value="AUGMIN FAMILY MEMBER"/>
    <property type="match status" value="1"/>
</dbReference>
<feature type="compositionally biased region" description="Low complexity" evidence="2">
    <location>
        <begin position="37"/>
        <end position="47"/>
    </location>
</feature>
<feature type="region of interest" description="Disordered" evidence="2">
    <location>
        <begin position="1"/>
        <end position="157"/>
    </location>
</feature>
<organism evidence="4 5">
    <name type="scientific">Clitoria ternatea</name>
    <name type="common">Butterfly pea</name>
    <dbReference type="NCBI Taxonomy" id="43366"/>
    <lineage>
        <taxon>Eukaryota</taxon>
        <taxon>Viridiplantae</taxon>
        <taxon>Streptophyta</taxon>
        <taxon>Embryophyta</taxon>
        <taxon>Tracheophyta</taxon>
        <taxon>Spermatophyta</taxon>
        <taxon>Magnoliopsida</taxon>
        <taxon>eudicotyledons</taxon>
        <taxon>Gunneridae</taxon>
        <taxon>Pentapetalae</taxon>
        <taxon>rosids</taxon>
        <taxon>fabids</taxon>
        <taxon>Fabales</taxon>
        <taxon>Fabaceae</taxon>
        <taxon>Papilionoideae</taxon>
        <taxon>50 kb inversion clade</taxon>
        <taxon>NPAAA clade</taxon>
        <taxon>indigoferoid/millettioid clade</taxon>
        <taxon>Phaseoleae</taxon>
        <taxon>Clitoria</taxon>
    </lineage>
</organism>
<feature type="transmembrane region" description="Helical" evidence="3">
    <location>
        <begin position="496"/>
        <end position="516"/>
    </location>
</feature>
<dbReference type="GO" id="GO:0005880">
    <property type="term" value="C:nuclear microtubule"/>
    <property type="evidence" value="ECO:0007669"/>
    <property type="project" value="TreeGrafter"/>
</dbReference>
<dbReference type="InterPro" id="IPR007573">
    <property type="entry name" value="QWRF"/>
</dbReference>
<dbReference type="AlphaFoldDB" id="A0AAN9I154"/>
<name>A0AAN9I154_CLITE</name>
<dbReference type="PANTHER" id="PTHR31807:SF31">
    <property type="entry name" value="QWRF MOTIF PROTEIN (DUF566)-RELATED"/>
    <property type="match status" value="1"/>
</dbReference>
<evidence type="ECO:0000313" key="4">
    <source>
        <dbReference type="EMBL" id="KAK7263618.1"/>
    </source>
</evidence>
<dbReference type="GO" id="GO:0005737">
    <property type="term" value="C:cytoplasm"/>
    <property type="evidence" value="ECO:0007669"/>
    <property type="project" value="TreeGrafter"/>
</dbReference>
<evidence type="ECO:0008006" key="6">
    <source>
        <dbReference type="Google" id="ProtNLM"/>
    </source>
</evidence>
<dbReference type="GO" id="GO:0008017">
    <property type="term" value="F:microtubule binding"/>
    <property type="evidence" value="ECO:0007669"/>
    <property type="project" value="TreeGrafter"/>
</dbReference>
<comment type="caution">
    <text evidence="4">The sequence shown here is derived from an EMBL/GenBank/DDBJ whole genome shotgun (WGS) entry which is preliminary data.</text>
</comment>
<gene>
    <name evidence="4" type="ORF">RJT34_31211</name>
</gene>
<dbReference type="Pfam" id="PF04484">
    <property type="entry name" value="QWRF"/>
    <property type="match status" value="1"/>
</dbReference>
<keyword evidence="3" id="KW-1133">Transmembrane helix</keyword>
<evidence type="ECO:0000256" key="1">
    <source>
        <dbReference type="ARBA" id="ARBA00010016"/>
    </source>
</evidence>
<feature type="region of interest" description="Disordered" evidence="2">
    <location>
        <begin position="252"/>
        <end position="272"/>
    </location>
</feature>
<protein>
    <recommendedName>
        <fullName evidence="6">QWRF motif-containing protein 3</fullName>
    </recommendedName>
</protein>
<dbReference type="GO" id="GO:0051225">
    <property type="term" value="P:spindle assembly"/>
    <property type="evidence" value="ECO:0007669"/>
    <property type="project" value="TreeGrafter"/>
</dbReference>
<reference evidence="4 5" key="1">
    <citation type="submission" date="2024-01" db="EMBL/GenBank/DDBJ databases">
        <title>The genomes of 5 underutilized Papilionoideae crops provide insights into root nodulation and disease resistance.</title>
        <authorList>
            <person name="Yuan L."/>
        </authorList>
    </citation>
    <scope>NUCLEOTIDE SEQUENCE [LARGE SCALE GENOMIC DNA]</scope>
    <source>
        <strain evidence="4">LY-2023</strain>
        <tissue evidence="4">Leaf</tissue>
    </source>
</reference>
<accession>A0AAN9I154</accession>
<evidence type="ECO:0000256" key="2">
    <source>
        <dbReference type="SAM" id="MobiDB-lite"/>
    </source>
</evidence>
<feature type="compositionally biased region" description="Low complexity" evidence="2">
    <location>
        <begin position="130"/>
        <end position="152"/>
    </location>
</feature>
<feature type="compositionally biased region" description="Polar residues" evidence="2">
    <location>
        <begin position="172"/>
        <end position="195"/>
    </location>
</feature>
<keyword evidence="3" id="KW-0812">Transmembrane</keyword>